<comment type="caution">
    <text evidence="1">The sequence shown here is derived from an EMBL/GenBank/DDBJ whole genome shotgun (WGS) entry which is preliminary data.</text>
</comment>
<dbReference type="InterPro" id="IPR023606">
    <property type="entry name" value="CoA-Trfase_III_dom_1_sf"/>
</dbReference>
<dbReference type="SUPFAM" id="SSF89796">
    <property type="entry name" value="CoA-transferase family III (CaiB/BaiF)"/>
    <property type="match status" value="1"/>
</dbReference>
<protein>
    <submittedName>
        <fullName evidence="1">Uncharacterized protein</fullName>
    </submittedName>
</protein>
<accession>K1TE95</accession>
<feature type="non-terminal residue" evidence="1">
    <location>
        <position position="1"/>
    </location>
</feature>
<reference evidence="1" key="1">
    <citation type="journal article" date="2013" name="Environ. Microbiol.">
        <title>Microbiota from the distal guts of lean and obese adolescents exhibit partial functional redundancy besides clear differences in community structure.</title>
        <authorList>
            <person name="Ferrer M."/>
            <person name="Ruiz A."/>
            <person name="Lanza F."/>
            <person name="Haange S.B."/>
            <person name="Oberbach A."/>
            <person name="Till H."/>
            <person name="Bargiela R."/>
            <person name="Campoy C."/>
            <person name="Segura M.T."/>
            <person name="Richter M."/>
            <person name="von Bergen M."/>
            <person name="Seifert J."/>
            <person name="Suarez A."/>
        </authorList>
    </citation>
    <scope>NUCLEOTIDE SEQUENCE</scope>
</reference>
<dbReference type="Gene3D" id="3.40.50.10540">
    <property type="entry name" value="Crotonobetainyl-coa:carnitine coa-transferase, domain 1"/>
    <property type="match status" value="1"/>
</dbReference>
<proteinExistence type="predicted"/>
<name>K1TE95_9ZZZZ</name>
<dbReference type="AlphaFoldDB" id="K1TE95"/>
<sequence>EARENIVEWDDQCFGKMKGIGVTNIFKKNPSQIVASAPCFGEHNREVLKDFGYTDEEIDALYKKGELATWTPADTARIKNFVEWHFFWDPERQAKRIGLEYPPKK</sequence>
<organism evidence="1">
    <name type="scientific">human gut metagenome</name>
    <dbReference type="NCBI Taxonomy" id="408170"/>
    <lineage>
        <taxon>unclassified sequences</taxon>
        <taxon>metagenomes</taxon>
        <taxon>organismal metagenomes</taxon>
    </lineage>
</organism>
<evidence type="ECO:0000313" key="1">
    <source>
        <dbReference type="EMBL" id="EKC57506.1"/>
    </source>
</evidence>
<dbReference type="EMBL" id="AJWY01009734">
    <property type="protein sequence ID" value="EKC57506.1"/>
    <property type="molecule type" value="Genomic_DNA"/>
</dbReference>
<gene>
    <name evidence="1" type="ORF">LEA_14324</name>
</gene>